<dbReference type="InterPro" id="IPR016024">
    <property type="entry name" value="ARM-type_fold"/>
</dbReference>
<dbReference type="Proteomes" id="UP000095287">
    <property type="component" value="Unplaced"/>
</dbReference>
<dbReference type="PANTHER" id="PTHR23253:SF78">
    <property type="entry name" value="EUKARYOTIC TRANSLATION INITIATION FACTOR 4G1, ISOFORM B-RELATED"/>
    <property type="match status" value="1"/>
</dbReference>
<sequence>MIYKKALGDPMLCAMYSDLCKRQVDNEMREHGTSTFRNGLLARCQRMFDEDGSDPRIKMLQEEMDEFDDPEDKAVMQKVIDLLHKKSKARYLANIPFIGELFRHGLITPEIVTWCLVRLLRRDEDEGSDEESIECAVKLLESVGRNGEPVSRDQIDPYILYLQDKSPNYSSRLRTAIAELAALRKNNWKPLRAEANQE</sequence>
<dbReference type="SUPFAM" id="SSF48371">
    <property type="entry name" value="ARM repeat"/>
    <property type="match status" value="1"/>
</dbReference>
<dbReference type="GO" id="GO:0016281">
    <property type="term" value="C:eukaryotic translation initiation factor 4F complex"/>
    <property type="evidence" value="ECO:0007669"/>
    <property type="project" value="TreeGrafter"/>
</dbReference>
<dbReference type="GO" id="GO:0003729">
    <property type="term" value="F:mRNA binding"/>
    <property type="evidence" value="ECO:0007669"/>
    <property type="project" value="TreeGrafter"/>
</dbReference>
<evidence type="ECO:0000313" key="2">
    <source>
        <dbReference type="Proteomes" id="UP000095287"/>
    </source>
</evidence>
<evidence type="ECO:0000313" key="3">
    <source>
        <dbReference type="WBParaSite" id="L893_g23095.t1"/>
    </source>
</evidence>
<dbReference type="WBParaSite" id="L893_g23095.t1">
    <property type="protein sequence ID" value="L893_g23095.t1"/>
    <property type="gene ID" value="L893_g23095"/>
</dbReference>
<dbReference type="AlphaFoldDB" id="A0A1I7Z5N0"/>
<dbReference type="GO" id="GO:0003743">
    <property type="term" value="F:translation initiation factor activity"/>
    <property type="evidence" value="ECO:0007669"/>
    <property type="project" value="TreeGrafter"/>
</dbReference>
<proteinExistence type="predicted"/>
<dbReference type="InterPro" id="IPR003890">
    <property type="entry name" value="MIF4G-like_typ-3"/>
</dbReference>
<dbReference type="Gene3D" id="1.25.40.180">
    <property type="match status" value="1"/>
</dbReference>
<dbReference type="PANTHER" id="PTHR23253">
    <property type="entry name" value="EUKARYOTIC TRANSLATION INITIATION FACTOR 4 GAMMA"/>
    <property type="match status" value="1"/>
</dbReference>
<dbReference type="Pfam" id="PF02854">
    <property type="entry name" value="MIF4G"/>
    <property type="match status" value="1"/>
</dbReference>
<accession>A0A1I7Z5N0</accession>
<protein>
    <submittedName>
        <fullName evidence="3">MIF4G domain-containing protein</fullName>
    </submittedName>
</protein>
<organism evidence="2 3">
    <name type="scientific">Steinernema glaseri</name>
    <dbReference type="NCBI Taxonomy" id="37863"/>
    <lineage>
        <taxon>Eukaryota</taxon>
        <taxon>Metazoa</taxon>
        <taxon>Ecdysozoa</taxon>
        <taxon>Nematoda</taxon>
        <taxon>Chromadorea</taxon>
        <taxon>Rhabditida</taxon>
        <taxon>Tylenchina</taxon>
        <taxon>Panagrolaimomorpha</taxon>
        <taxon>Strongyloidoidea</taxon>
        <taxon>Steinernematidae</taxon>
        <taxon>Steinernema</taxon>
    </lineage>
</organism>
<reference evidence="3" key="1">
    <citation type="submission" date="2016-11" db="UniProtKB">
        <authorList>
            <consortium name="WormBaseParasite"/>
        </authorList>
    </citation>
    <scope>IDENTIFICATION</scope>
</reference>
<feature type="domain" description="MIF4G" evidence="1">
    <location>
        <begin position="2"/>
        <end position="187"/>
    </location>
</feature>
<name>A0A1I7Z5N0_9BILA</name>
<keyword evidence="2" id="KW-1185">Reference proteome</keyword>
<evidence type="ECO:0000259" key="1">
    <source>
        <dbReference type="Pfam" id="PF02854"/>
    </source>
</evidence>